<dbReference type="PANTHER" id="PTHR37476:SF1">
    <property type="entry name" value="COILED-COIL DOMAIN-CONTAINING PROTEIN 171"/>
    <property type="match status" value="1"/>
</dbReference>
<gene>
    <name evidence="2" type="ORF">MCOR_15472</name>
</gene>
<evidence type="ECO:0000313" key="3">
    <source>
        <dbReference type="Proteomes" id="UP000507470"/>
    </source>
</evidence>
<reference evidence="2 3" key="1">
    <citation type="submission" date="2020-06" db="EMBL/GenBank/DDBJ databases">
        <authorList>
            <person name="Li R."/>
            <person name="Bekaert M."/>
        </authorList>
    </citation>
    <scope>NUCLEOTIDE SEQUENCE [LARGE SCALE GENOMIC DNA]</scope>
    <source>
        <strain evidence="3">wild</strain>
    </source>
</reference>
<dbReference type="PANTHER" id="PTHR37476">
    <property type="entry name" value="COILED-COIL DOMAIN-CONTAINING PROTEIN 171"/>
    <property type="match status" value="1"/>
</dbReference>
<dbReference type="EMBL" id="CACVKT020002708">
    <property type="protein sequence ID" value="CAC5379401.1"/>
    <property type="molecule type" value="Genomic_DNA"/>
</dbReference>
<name>A0A6J8B7H7_MYTCO</name>
<protein>
    <submittedName>
        <fullName evidence="2">Uncharacterized protein</fullName>
    </submittedName>
</protein>
<dbReference type="OrthoDB" id="287623at2759"/>
<organism evidence="2 3">
    <name type="scientific">Mytilus coruscus</name>
    <name type="common">Sea mussel</name>
    <dbReference type="NCBI Taxonomy" id="42192"/>
    <lineage>
        <taxon>Eukaryota</taxon>
        <taxon>Metazoa</taxon>
        <taxon>Spiralia</taxon>
        <taxon>Lophotrochozoa</taxon>
        <taxon>Mollusca</taxon>
        <taxon>Bivalvia</taxon>
        <taxon>Autobranchia</taxon>
        <taxon>Pteriomorphia</taxon>
        <taxon>Mytilida</taxon>
        <taxon>Mytiloidea</taxon>
        <taxon>Mytilidae</taxon>
        <taxon>Mytilinae</taxon>
        <taxon>Mytilus</taxon>
    </lineage>
</organism>
<accession>A0A6J8B7H7</accession>
<dbReference type="Proteomes" id="UP000507470">
    <property type="component" value="Unassembled WGS sequence"/>
</dbReference>
<proteinExistence type="predicted"/>
<dbReference type="AlphaFoldDB" id="A0A6J8B7H7"/>
<feature type="compositionally biased region" description="Basic and acidic residues" evidence="1">
    <location>
        <begin position="186"/>
        <end position="216"/>
    </location>
</feature>
<evidence type="ECO:0000313" key="2">
    <source>
        <dbReference type="EMBL" id="CAC5379401.1"/>
    </source>
</evidence>
<sequence length="386" mass="45543">METNSEMYPPIQPTEMGTAGSGEENDFGTQLYQGYTKAADISYGFGSPTKDWNLSKSSPSQEDGKLRLENNQLRIQVKQFQLDLQAEQETVSQLRRRLNAVEKERLESTSRSNNEITELEGSVARLRSQLEKGEAIRQNLEFELTKSRRDVNQHKQSSAEKIANFSDIREDLERKNFELTEELTKMEDKFQSTRQSAEDKDRKQQRKMEEKNHEVSKLQTELEIMRAERDKLDSLVQQHENGIGDMGDKIQELEIERKNQTENLRRTLTEIEYAKEREDRLKKDLEVRGTLTEIEYAKEREDRLKKDLEEDRLKKDLEVRGTLTEIEYAKEREDRLKKDLEVRGTLTEIEYAKEREDRLKKDLEVRGTLTEIEYAKREENRLKKKI</sequence>
<feature type="region of interest" description="Disordered" evidence="1">
    <location>
        <begin position="1"/>
        <end position="28"/>
    </location>
</feature>
<keyword evidence="3" id="KW-1185">Reference proteome</keyword>
<evidence type="ECO:0000256" key="1">
    <source>
        <dbReference type="SAM" id="MobiDB-lite"/>
    </source>
</evidence>
<feature type="region of interest" description="Disordered" evidence="1">
    <location>
        <begin position="186"/>
        <end position="217"/>
    </location>
</feature>